<dbReference type="RefSeq" id="XP_053762456.1">
    <property type="nucleotide sequence ID" value="XM_053906481.1"/>
</dbReference>
<evidence type="ECO:0000313" key="10">
    <source>
        <dbReference type="RefSeq" id="XP_053762456.1"/>
    </source>
</evidence>
<feature type="chain" id="PRO_5040807843" evidence="7">
    <location>
        <begin position="35"/>
        <end position="1093"/>
    </location>
</feature>
<dbReference type="GO" id="GO:0005886">
    <property type="term" value="C:plasma membrane"/>
    <property type="evidence" value="ECO:0007669"/>
    <property type="project" value="TreeGrafter"/>
</dbReference>
<dbReference type="CDD" id="cd05774">
    <property type="entry name" value="IgV_CEACAM_D1"/>
    <property type="match status" value="2"/>
</dbReference>
<dbReference type="CDD" id="cd05740">
    <property type="entry name" value="IgI_hCEACAM_2_4_6_like"/>
    <property type="match status" value="2"/>
</dbReference>
<feature type="domain" description="Ig-like" evidence="8">
    <location>
        <begin position="237"/>
        <end position="317"/>
    </location>
</feature>
<dbReference type="InterPro" id="IPR007110">
    <property type="entry name" value="Ig-like_dom"/>
</dbReference>
<name>A0A9W2VV57_PANPR</name>
<comment type="similarity">
    <text evidence="4">Belongs to the immunoglobulin superfamily. CEA family.</text>
</comment>
<feature type="domain" description="Ig-like" evidence="8">
    <location>
        <begin position="722"/>
        <end position="809"/>
    </location>
</feature>
<dbReference type="PANTHER" id="PTHR44427">
    <property type="entry name" value="CARCINOEMBRYONIC ANTIGEN-RELATED CELL ADHESION MOLECULE 19"/>
    <property type="match status" value="1"/>
</dbReference>
<dbReference type="InterPro" id="IPR003599">
    <property type="entry name" value="Ig_sub"/>
</dbReference>
<evidence type="ECO:0000256" key="3">
    <source>
        <dbReference type="ARBA" id="ARBA00023319"/>
    </source>
</evidence>
<dbReference type="Proteomes" id="UP001165780">
    <property type="component" value="Unplaced"/>
</dbReference>
<feature type="domain" description="Ig-like" evidence="8">
    <location>
        <begin position="814"/>
        <end position="896"/>
    </location>
</feature>
<dbReference type="FunFam" id="2.60.40.10:FF:000340">
    <property type="entry name" value="Carcinoembryonic antigen-related cell adhesion molecule 1"/>
    <property type="match status" value="2"/>
</dbReference>
<dbReference type="InterPro" id="IPR050831">
    <property type="entry name" value="CEA_cell_adhesion"/>
</dbReference>
<dbReference type="InterPro" id="IPR003598">
    <property type="entry name" value="Ig_sub2"/>
</dbReference>
<sequence>MEPPSALSRAGRVPWQELLLAVSLLTFWNPPTTAQVTIESVPPNAAEGKDVLLRVHNLPANLLGCAWFKGTTINPHREIVSYAADSQEIIPGFAHSGRETLYHNGSLLFQNISLEDTGYYTLQIIKRNVQVERVTGQLRVYPELPKPNITSNNSDPVENVDSVVLTCEPQTQNTSYLWSVNSKSLPDSARLELSLDNRTLTLHGVTRNDTGPYECETWNLVSASRSDPFTLNVLYGPDASTISPSDSYYCPGANLSLSCHSASNPPAQYSWLINGSPQPSSQELFIPNITVNDNGSYACLVYNPGTRLNKFTVKTITVSEPVSQPSINISNTTATGHKDSVVLTCSTNNTGVSIWWFFNNQSLKLTERMKLSPDNSILTISPVRVGHAGNYQCEVSNPVSSSKSDPVRLAVSYGRSPTGLPVGTSVGIAIGVLVGVALVAALGYVLLWVKSGRASGQRNHREMGHPACTPGHGPVSSSTSPNALPSPGTAVPIYQELQHPDRNIYCQINHKGQVSSYLLHTPGPAALSPSLRPPVGGGSAQREEGPQSLLVVTAVLLSISGAEALRTERRTEQAAGGMEPPSALPRGGRVPWQELLLAVSLLTFWNPPTTAQVTVESVPPNAAEGKDVLLRVHNLTANLLGFGWFKGTTINPRREIVSYAADSQAITPGFAHSGRETLYHNGSLLFQNINLEDTGYYTLQIINRNVKVERVTGLLRVYPELPKPNITSNNSDPVENVDSVVLTCEPQTQNTSYLWSVNSKSLPDSARLELSLDNRTLTLHGVTRNDTGPYECETWNLVSASRSDPFTLNVLYGPDVPTISPSDSYYCPGANLSLSCHSASNPPAQYSWLINGSPQPSSQELFIPNITVNDNGSYACLVYNPGTCLNKFTVKTITVSEPVSQPSINISNTTATGHKDSVVLTCSTNNTGVSIWWFFNNQSLKLTERMKLSPDNSILTISPVRVGHAGNYQCEVSNPVSSSKSDPVRLAVSYGRSPTGLPVGTSVGIAIGVLVGVALVAALGYVLLWVKSGRASGQRNHREMGHPACTPGHGPVSSSTSPNTLPSPRIAVPIYQELQHPDRNIYCQINHKGQVSS</sequence>
<dbReference type="PANTHER" id="PTHR44427:SF1">
    <property type="entry name" value="CARCINOEMBRYONIC ANTIGEN-RELATED CELL ADHESION MOLECULE 1"/>
    <property type="match status" value="1"/>
</dbReference>
<protein>
    <submittedName>
        <fullName evidence="10">Uncharacterized protein LOC109258028</fullName>
    </submittedName>
</protein>
<evidence type="ECO:0000256" key="6">
    <source>
        <dbReference type="SAM" id="Phobius"/>
    </source>
</evidence>
<accession>A0A9W2VV57</accession>
<dbReference type="InterPro" id="IPR013106">
    <property type="entry name" value="Ig_V-set"/>
</dbReference>
<dbReference type="Pfam" id="PF13927">
    <property type="entry name" value="Ig_3"/>
    <property type="match status" value="4"/>
</dbReference>
<feature type="region of interest" description="Disordered" evidence="5">
    <location>
        <begin position="568"/>
        <end position="587"/>
    </location>
</feature>
<dbReference type="InterPro" id="IPR036179">
    <property type="entry name" value="Ig-like_dom_sf"/>
</dbReference>
<organism evidence="9 10">
    <name type="scientific">Panthera pardus</name>
    <name type="common">Leopard</name>
    <name type="synonym">Felis pardus</name>
    <dbReference type="NCBI Taxonomy" id="9691"/>
    <lineage>
        <taxon>Eukaryota</taxon>
        <taxon>Metazoa</taxon>
        <taxon>Chordata</taxon>
        <taxon>Craniata</taxon>
        <taxon>Vertebrata</taxon>
        <taxon>Euteleostomi</taxon>
        <taxon>Mammalia</taxon>
        <taxon>Eutheria</taxon>
        <taxon>Laurasiatheria</taxon>
        <taxon>Carnivora</taxon>
        <taxon>Feliformia</taxon>
        <taxon>Felidae</taxon>
        <taxon>Pantherinae</taxon>
        <taxon>Panthera</taxon>
    </lineage>
</organism>
<dbReference type="InterPro" id="IPR013783">
    <property type="entry name" value="Ig-like_fold"/>
</dbReference>
<feature type="domain" description="Ig-like" evidence="8">
    <location>
        <begin position="902"/>
        <end position="987"/>
    </location>
</feature>
<dbReference type="SMART" id="SM00408">
    <property type="entry name" value="IGc2"/>
    <property type="match status" value="6"/>
</dbReference>
<keyword evidence="6" id="KW-0472">Membrane</keyword>
<dbReference type="SMART" id="SM00409">
    <property type="entry name" value="IG"/>
    <property type="match status" value="8"/>
</dbReference>
<evidence type="ECO:0000259" key="8">
    <source>
        <dbReference type="PROSITE" id="PS50835"/>
    </source>
</evidence>
<keyword evidence="2" id="KW-0325">Glycoprotein</keyword>
<dbReference type="PROSITE" id="PS50835">
    <property type="entry name" value="IG_LIKE"/>
    <property type="match status" value="6"/>
</dbReference>
<evidence type="ECO:0000313" key="9">
    <source>
        <dbReference type="Proteomes" id="UP001165780"/>
    </source>
</evidence>
<dbReference type="CDD" id="cd20948">
    <property type="entry name" value="IgC2_CEACAM5-like"/>
    <property type="match status" value="2"/>
</dbReference>
<dbReference type="GO" id="GO:0009986">
    <property type="term" value="C:cell surface"/>
    <property type="evidence" value="ECO:0007669"/>
    <property type="project" value="TreeGrafter"/>
</dbReference>
<keyword evidence="1 7" id="KW-0732">Signal</keyword>
<evidence type="ECO:0000256" key="5">
    <source>
        <dbReference type="SAM" id="MobiDB-lite"/>
    </source>
</evidence>
<dbReference type="GeneID" id="109258028"/>
<reference evidence="10" key="1">
    <citation type="submission" date="2025-08" db="UniProtKB">
        <authorList>
            <consortium name="RefSeq"/>
        </authorList>
    </citation>
    <scope>IDENTIFICATION</scope>
    <source>
        <tissue evidence="10">Whole blood</tissue>
    </source>
</reference>
<gene>
    <name evidence="10" type="primary">LOC109258028</name>
</gene>
<dbReference type="FunFam" id="2.60.40.10:FF:000244">
    <property type="entry name" value="carcinoembryonic antigen-related cell adhesion molecule 16"/>
    <property type="match status" value="4"/>
</dbReference>
<feature type="domain" description="Ig-like" evidence="8">
    <location>
        <begin position="325"/>
        <end position="410"/>
    </location>
</feature>
<dbReference type="Pfam" id="PF07686">
    <property type="entry name" value="V-set"/>
    <property type="match status" value="2"/>
</dbReference>
<feature type="transmembrane region" description="Helical" evidence="6">
    <location>
        <begin position="1003"/>
        <end position="1026"/>
    </location>
</feature>
<proteinExistence type="inferred from homology"/>
<feature type="domain" description="Ig-like" evidence="8">
    <location>
        <begin position="145"/>
        <end position="232"/>
    </location>
</feature>
<evidence type="ECO:0000256" key="2">
    <source>
        <dbReference type="ARBA" id="ARBA00023180"/>
    </source>
</evidence>
<dbReference type="AlphaFoldDB" id="A0A9W2VV57"/>
<evidence type="ECO:0000256" key="7">
    <source>
        <dbReference type="SAM" id="SignalP"/>
    </source>
</evidence>
<dbReference type="GO" id="GO:0002682">
    <property type="term" value="P:regulation of immune system process"/>
    <property type="evidence" value="ECO:0007669"/>
    <property type="project" value="TreeGrafter"/>
</dbReference>
<keyword evidence="6" id="KW-0812">Transmembrane</keyword>
<keyword evidence="9" id="KW-1185">Reference proteome</keyword>
<evidence type="ECO:0000256" key="1">
    <source>
        <dbReference type="ARBA" id="ARBA00022729"/>
    </source>
</evidence>
<keyword evidence="3" id="KW-0393">Immunoglobulin domain</keyword>
<feature type="region of interest" description="Disordered" evidence="5">
    <location>
        <begin position="1035"/>
        <end position="1059"/>
    </location>
</feature>
<evidence type="ECO:0000256" key="4">
    <source>
        <dbReference type="ARBA" id="ARBA00038222"/>
    </source>
</evidence>
<dbReference type="GO" id="GO:0007165">
    <property type="term" value="P:signal transduction"/>
    <property type="evidence" value="ECO:0007669"/>
    <property type="project" value="TreeGrafter"/>
</dbReference>
<dbReference type="Pfam" id="PF13895">
    <property type="entry name" value="Ig_2"/>
    <property type="match status" value="2"/>
</dbReference>
<feature type="signal peptide" evidence="7">
    <location>
        <begin position="1"/>
        <end position="34"/>
    </location>
</feature>
<dbReference type="SUPFAM" id="SSF48726">
    <property type="entry name" value="Immunoglobulin"/>
    <property type="match status" value="8"/>
</dbReference>
<dbReference type="GO" id="GO:1990782">
    <property type="term" value="F:protein tyrosine kinase binding"/>
    <property type="evidence" value="ECO:0007669"/>
    <property type="project" value="TreeGrafter"/>
</dbReference>
<keyword evidence="6" id="KW-1133">Transmembrane helix</keyword>
<dbReference type="Gene3D" id="2.60.40.10">
    <property type="entry name" value="Immunoglobulins"/>
    <property type="match status" value="8"/>
</dbReference>